<evidence type="ECO:0000256" key="2">
    <source>
        <dbReference type="ARBA" id="ARBA00022801"/>
    </source>
</evidence>
<feature type="domain" description="Glycoside hydrolase family 3 N-terminal" evidence="4">
    <location>
        <begin position="120"/>
        <end position="432"/>
    </location>
</feature>
<dbReference type="InterPro" id="IPR001764">
    <property type="entry name" value="Glyco_hydro_3_N"/>
</dbReference>
<dbReference type="InterPro" id="IPR050226">
    <property type="entry name" value="NagZ_Beta-hexosaminidase"/>
</dbReference>
<reference evidence="5 6" key="2">
    <citation type="submission" date="2020-01" db="EMBL/GenBank/DDBJ databases">
        <title>Clostridiaceae sp. nov. isolated from the gut of human by culturomics.</title>
        <authorList>
            <person name="Chang Y."/>
        </authorList>
    </citation>
    <scope>NUCLEOTIDE SEQUENCE [LARGE SCALE GENOMIC DNA]</scope>
    <source>
        <strain evidence="5 6">DONG20-135</strain>
    </source>
</reference>
<dbReference type="SUPFAM" id="SSF51445">
    <property type="entry name" value="(Trans)glycosidases"/>
    <property type="match status" value="1"/>
</dbReference>
<sequence>MKNKLIVIVTCLLLISGCEKTESGQKNSEPKIHKSTGTVVQIDEYSVTIALSGKTKMSVFDTRDVIMDMGAYEYNTGIQVKITYIMRKGKKIAKKMKLLKPSEEMLVNKKIIMLIDQMSLEEKVGQLFFVRCPQNNAIENLERYHIGGYVLFGRDFANQSPASASAMTASYQAHSKIPLFIGVDEEGGTVNRISIHPSFRAVPFHSPQSLYAEGGFDLVTSDTKEKDTLLKSLGVNVNFAPVSDLSMNPEDFIYDRAFGQNANMTGEYVKTVITQMSTDKVGSVLKHFPGYGNNADTHVGFAVDRRSIETYQKEDLIPFIKGIESGADSVLVNHVLVTSMDADTPASLSASVHQLLRSQLKFKGVIMTDDLAMDAVRAAYGDEAAAIKAVQAGNDIILSTYFEVQIPAVVQAVQNGQISETDIDQSLIRILKWKYKLNLLTLN</sequence>
<dbReference type="Gene3D" id="3.20.20.300">
    <property type="entry name" value="Glycoside hydrolase, family 3, N-terminal domain"/>
    <property type="match status" value="1"/>
</dbReference>
<comment type="similarity">
    <text evidence="1">Belongs to the glycosyl hydrolase 3 family.</text>
</comment>
<dbReference type="GO" id="GO:0004553">
    <property type="term" value="F:hydrolase activity, hydrolyzing O-glycosyl compounds"/>
    <property type="evidence" value="ECO:0007669"/>
    <property type="project" value="InterPro"/>
</dbReference>
<name>A0A6N8U4Q1_9FIRM</name>
<keyword evidence="3" id="KW-0326">Glycosidase</keyword>
<protein>
    <submittedName>
        <fullName evidence="5">Beta-hexosaminidase</fullName>
    </submittedName>
</protein>
<proteinExistence type="inferred from homology"/>
<evidence type="ECO:0000259" key="4">
    <source>
        <dbReference type="Pfam" id="PF00933"/>
    </source>
</evidence>
<evidence type="ECO:0000256" key="1">
    <source>
        <dbReference type="ARBA" id="ARBA00005336"/>
    </source>
</evidence>
<organism evidence="5 6">
    <name type="scientific">Copranaerobaculum intestinale</name>
    <dbReference type="NCBI Taxonomy" id="2692629"/>
    <lineage>
        <taxon>Bacteria</taxon>
        <taxon>Bacillati</taxon>
        <taxon>Bacillota</taxon>
        <taxon>Erysipelotrichia</taxon>
        <taxon>Erysipelotrichales</taxon>
        <taxon>Erysipelotrichaceae</taxon>
        <taxon>Copranaerobaculum</taxon>
    </lineage>
</organism>
<keyword evidence="6" id="KW-1185">Reference proteome</keyword>
<dbReference type="PROSITE" id="PS51257">
    <property type="entry name" value="PROKAR_LIPOPROTEIN"/>
    <property type="match status" value="1"/>
</dbReference>
<dbReference type="Pfam" id="PF00933">
    <property type="entry name" value="Glyco_hydro_3"/>
    <property type="match status" value="1"/>
</dbReference>
<evidence type="ECO:0000256" key="3">
    <source>
        <dbReference type="ARBA" id="ARBA00023295"/>
    </source>
</evidence>
<dbReference type="PANTHER" id="PTHR30480:SF16">
    <property type="entry name" value="GLYCOSIDE HYDROLASE FAMILY 3 DOMAIN PROTEIN"/>
    <property type="match status" value="1"/>
</dbReference>
<reference evidence="5 6" key="1">
    <citation type="submission" date="2019-12" db="EMBL/GenBank/DDBJ databases">
        <authorList>
            <person name="Yang R."/>
        </authorList>
    </citation>
    <scope>NUCLEOTIDE SEQUENCE [LARGE SCALE GENOMIC DNA]</scope>
    <source>
        <strain evidence="5 6">DONG20-135</strain>
    </source>
</reference>
<dbReference type="PANTHER" id="PTHR30480">
    <property type="entry name" value="BETA-HEXOSAMINIDASE-RELATED"/>
    <property type="match status" value="1"/>
</dbReference>
<dbReference type="GO" id="GO:0005975">
    <property type="term" value="P:carbohydrate metabolic process"/>
    <property type="evidence" value="ECO:0007669"/>
    <property type="project" value="InterPro"/>
</dbReference>
<evidence type="ECO:0000313" key="5">
    <source>
        <dbReference type="EMBL" id="MXQ72930.1"/>
    </source>
</evidence>
<dbReference type="InterPro" id="IPR019800">
    <property type="entry name" value="Glyco_hydro_3_AS"/>
</dbReference>
<accession>A0A6N8U4Q1</accession>
<dbReference type="RefSeq" id="WP_160624367.1">
    <property type="nucleotide sequence ID" value="NZ_WUUQ01000001.1"/>
</dbReference>
<gene>
    <name evidence="5" type="ORF">GSF08_03120</name>
</gene>
<dbReference type="GO" id="GO:0009254">
    <property type="term" value="P:peptidoglycan turnover"/>
    <property type="evidence" value="ECO:0007669"/>
    <property type="project" value="TreeGrafter"/>
</dbReference>
<dbReference type="PROSITE" id="PS00775">
    <property type="entry name" value="GLYCOSYL_HYDROL_F3"/>
    <property type="match status" value="1"/>
</dbReference>
<dbReference type="AlphaFoldDB" id="A0A6N8U4Q1"/>
<evidence type="ECO:0000313" key="6">
    <source>
        <dbReference type="Proteomes" id="UP000434036"/>
    </source>
</evidence>
<keyword evidence="2" id="KW-0378">Hydrolase</keyword>
<dbReference type="Proteomes" id="UP000434036">
    <property type="component" value="Unassembled WGS sequence"/>
</dbReference>
<dbReference type="InterPro" id="IPR036962">
    <property type="entry name" value="Glyco_hydro_3_N_sf"/>
</dbReference>
<dbReference type="InterPro" id="IPR017853">
    <property type="entry name" value="GH"/>
</dbReference>
<comment type="caution">
    <text evidence="5">The sequence shown here is derived from an EMBL/GenBank/DDBJ whole genome shotgun (WGS) entry which is preliminary data.</text>
</comment>
<dbReference type="EMBL" id="WUUQ01000001">
    <property type="protein sequence ID" value="MXQ72930.1"/>
    <property type="molecule type" value="Genomic_DNA"/>
</dbReference>